<dbReference type="Gene3D" id="3.90.550.10">
    <property type="entry name" value="Spore Coat Polysaccharide Biosynthesis Protein SpsA, Chain A"/>
    <property type="match status" value="1"/>
</dbReference>
<evidence type="ECO:0000256" key="2">
    <source>
        <dbReference type="ARBA" id="ARBA00022676"/>
    </source>
</evidence>
<feature type="transmembrane region" description="Helical" evidence="4">
    <location>
        <begin position="618"/>
        <end position="637"/>
    </location>
</feature>
<dbReference type="PANTHER" id="PTHR43630:SF1">
    <property type="entry name" value="POLY-BETA-1,6-N-ACETYL-D-GLUCOSAMINE SYNTHASE"/>
    <property type="match status" value="1"/>
</dbReference>
<name>A0A8J7GIF4_9ACTN</name>
<dbReference type="AlphaFoldDB" id="A0A8J7GIF4"/>
<keyword evidence="4" id="KW-0812">Transmembrane</keyword>
<feature type="transmembrane region" description="Helical" evidence="4">
    <location>
        <begin position="12"/>
        <end position="36"/>
    </location>
</feature>
<dbReference type="GO" id="GO:0016810">
    <property type="term" value="F:hydrolase activity, acting on carbon-nitrogen (but not peptide) bonds"/>
    <property type="evidence" value="ECO:0007669"/>
    <property type="project" value="InterPro"/>
</dbReference>
<evidence type="ECO:0000256" key="3">
    <source>
        <dbReference type="ARBA" id="ARBA00022679"/>
    </source>
</evidence>
<dbReference type="InterPro" id="IPR011330">
    <property type="entry name" value="Glyco_hydro/deAcase_b/a-brl"/>
</dbReference>
<dbReference type="InterPro" id="IPR004474">
    <property type="entry name" value="LytR_CpsA_psr"/>
</dbReference>
<dbReference type="CDD" id="cd06423">
    <property type="entry name" value="CESA_like"/>
    <property type="match status" value="1"/>
</dbReference>
<evidence type="ECO:0000256" key="4">
    <source>
        <dbReference type="SAM" id="Phobius"/>
    </source>
</evidence>
<dbReference type="EMBL" id="JADOUF010000001">
    <property type="protein sequence ID" value="MBG6137287.1"/>
    <property type="molecule type" value="Genomic_DNA"/>
</dbReference>
<dbReference type="GO" id="GO:0005975">
    <property type="term" value="P:carbohydrate metabolic process"/>
    <property type="evidence" value="ECO:0007669"/>
    <property type="project" value="InterPro"/>
</dbReference>
<keyword evidence="7" id="KW-1185">Reference proteome</keyword>
<keyword evidence="4" id="KW-0472">Membrane</keyword>
<proteinExistence type="inferred from homology"/>
<dbReference type="Pfam" id="PF01522">
    <property type="entry name" value="Polysacc_deac_1"/>
    <property type="match status" value="1"/>
</dbReference>
<dbReference type="RefSeq" id="WP_197004168.1">
    <property type="nucleotide sequence ID" value="NZ_BONS01000020.1"/>
</dbReference>
<dbReference type="Gene3D" id="3.20.20.370">
    <property type="entry name" value="Glycoside hydrolase/deacetylase"/>
    <property type="match status" value="1"/>
</dbReference>
<organism evidence="6 7">
    <name type="scientific">Longispora fulva</name>
    <dbReference type="NCBI Taxonomy" id="619741"/>
    <lineage>
        <taxon>Bacteria</taxon>
        <taxon>Bacillati</taxon>
        <taxon>Actinomycetota</taxon>
        <taxon>Actinomycetes</taxon>
        <taxon>Micromonosporales</taxon>
        <taxon>Micromonosporaceae</taxon>
        <taxon>Longispora</taxon>
    </lineage>
</organism>
<evidence type="ECO:0000259" key="5">
    <source>
        <dbReference type="PROSITE" id="PS51677"/>
    </source>
</evidence>
<dbReference type="PROSITE" id="PS51677">
    <property type="entry name" value="NODB"/>
    <property type="match status" value="1"/>
</dbReference>
<comment type="caution">
    <text evidence="6">The sequence shown here is derived from an EMBL/GenBank/DDBJ whole genome shotgun (WGS) entry which is preliminary data.</text>
</comment>
<evidence type="ECO:0000313" key="7">
    <source>
        <dbReference type="Proteomes" id="UP000622552"/>
    </source>
</evidence>
<dbReference type="Gene3D" id="3.40.630.190">
    <property type="entry name" value="LCP protein"/>
    <property type="match status" value="1"/>
</dbReference>
<feature type="transmembrane region" description="Helical" evidence="4">
    <location>
        <begin position="711"/>
        <end position="733"/>
    </location>
</feature>
<evidence type="ECO:0000313" key="6">
    <source>
        <dbReference type="EMBL" id="MBG6137287.1"/>
    </source>
</evidence>
<feature type="transmembrane region" description="Helical" evidence="4">
    <location>
        <begin position="585"/>
        <end position="606"/>
    </location>
</feature>
<evidence type="ECO:0000256" key="1">
    <source>
        <dbReference type="ARBA" id="ARBA00006739"/>
    </source>
</evidence>
<accession>A0A8J7GIF4</accession>
<dbReference type="SUPFAM" id="SSF53448">
    <property type="entry name" value="Nucleotide-diphospho-sugar transferases"/>
    <property type="match status" value="1"/>
</dbReference>
<keyword evidence="4" id="KW-1133">Transmembrane helix</keyword>
<reference evidence="6" key="1">
    <citation type="submission" date="2020-11" db="EMBL/GenBank/DDBJ databases">
        <title>Sequencing the genomes of 1000 actinobacteria strains.</title>
        <authorList>
            <person name="Klenk H.-P."/>
        </authorList>
    </citation>
    <scope>NUCLEOTIDE SEQUENCE</scope>
    <source>
        <strain evidence="6">DSM 45356</strain>
    </source>
</reference>
<dbReference type="InterPro" id="IPR002509">
    <property type="entry name" value="NODB_dom"/>
</dbReference>
<feature type="domain" description="NodB homology" evidence="5">
    <location>
        <begin position="70"/>
        <end position="257"/>
    </location>
</feature>
<dbReference type="InterPro" id="IPR029044">
    <property type="entry name" value="Nucleotide-diphossugar_trans"/>
</dbReference>
<dbReference type="Pfam" id="PF03816">
    <property type="entry name" value="LytR_cpsA_psr"/>
    <property type="match status" value="1"/>
</dbReference>
<keyword evidence="2" id="KW-0328">Glycosyltransferase</keyword>
<keyword evidence="3" id="KW-0808">Transferase</keyword>
<dbReference type="Pfam" id="PF13641">
    <property type="entry name" value="Glyco_tranf_2_3"/>
    <property type="match status" value="1"/>
</dbReference>
<protein>
    <submittedName>
        <fullName evidence="6">LCP family protein required for cell wall assembly</fullName>
    </submittedName>
</protein>
<dbReference type="PANTHER" id="PTHR43630">
    <property type="entry name" value="POLY-BETA-1,6-N-ACETYL-D-GLUCOSAMINE SYNTHASE"/>
    <property type="match status" value="1"/>
</dbReference>
<dbReference type="NCBIfam" id="TIGR00350">
    <property type="entry name" value="lytR_cpsA_psr"/>
    <property type="match status" value="1"/>
</dbReference>
<feature type="transmembrane region" description="Helical" evidence="4">
    <location>
        <begin position="658"/>
        <end position="676"/>
    </location>
</feature>
<sequence>MSSREQPRAHWILLLLGGAVVMSALVVAGLTGSIGVGTQRPGQFGIGGQGQVVRGPVLDGAGPGRGLPDRTVALTFEDGPDPEWTPRILDALARHHAHATFFVVGARVDEHPELVRRILAEGHELGLHGFTHRDLTALPEWQVRRELDLTRDAVARATGRDIRLFRPAYSSTPAQVDARTMALIAAAGRWGYRTVLSDLDTRDWQQPGVPAIAVAGAPLGDNGAIVGLHDGGGDRSQTLRALDTLLPTLHRRELRVVTVSEGLGEPIPVREAGSGARARGAALAVVQSGSTLVADLLFVLLVTATVLALTRMAIQAACAWQHSRRRRKAIEDVGHTPAVSVIVPAHNEAANIAAVIESLVATAYPDLEVIVVDDGSTDDTADIVERLGLPGVRVIRQANAGKASALQAGIDAARHDLVVLVDGDTILEPETLHLMVRPFRDTMVGAVAGNAKVANRGGLLGRWQHLEYVIAFNLDRRVFEVASCMPTVPGALGAFRRTALTAAGGLSVATLAEDTDLTMAVCRAGWKVVYEDAACAWTEAPSSWQSLWRQRYRWCYGTMQAMWKHRAAFRESGAAGKLGRRGLSYLLLFQIAQPILAPLVDVYLLYTLLFQPVTWTVVLWATLHAAQFAVAAYAFRLDREDAGPLWTLLLQQVVYRQLIYLVVIQSAITALVGATLRWHQPARAGHAAALTTVRTQMIAQRARRDRRKGPLWARLCVWGGVVLMGVSGSGLIAGQVLAQRYEDAIGHADLLGATATWHGAPAGTWELRGPLNILLVGVDWRKGQGGLIRADTVMVLHVPATMDRAYVVSLPRDTLVDIPATPGFPGGRDRLNAAFAYGAGAEQDRARGGRLLAETVRDLTGVAGFDGAALVDFYGFMEVVRVMGGVDLCVDVDTTSIATGVVYRKGCGRMDAPSALDYVRQRKTIATGDYARQRHQQQFVKALVTEARRQDLVRDPVKLDRVVRAAGNSLTVTTGPVGLPEMLFTLGRIPAERITLVRTSGRSVNDARGQYLGEALDPVSGAMFQAVREDGLEAFLAGHPGLVQRDG</sequence>
<dbReference type="Proteomes" id="UP000622552">
    <property type="component" value="Unassembled WGS sequence"/>
</dbReference>
<comment type="similarity">
    <text evidence="1">Belongs to the glycosyltransferase 2 family.</text>
</comment>
<dbReference type="GO" id="GO:0016757">
    <property type="term" value="F:glycosyltransferase activity"/>
    <property type="evidence" value="ECO:0007669"/>
    <property type="project" value="UniProtKB-KW"/>
</dbReference>
<dbReference type="SUPFAM" id="SSF88713">
    <property type="entry name" value="Glycoside hydrolase/deacetylase"/>
    <property type="match status" value="1"/>
</dbReference>
<gene>
    <name evidence="6" type="ORF">IW245_003481</name>
</gene>